<evidence type="ECO:0000313" key="2">
    <source>
        <dbReference type="EMBL" id="CBX81360.1"/>
    </source>
</evidence>
<accession>E5B7A7</accession>
<name>E5B7A7_ERWAM</name>
<keyword evidence="1" id="KW-1133">Transmembrane helix</keyword>
<dbReference type="EMBL" id="FR719192">
    <property type="protein sequence ID" value="CBX81360.1"/>
    <property type="molecule type" value="Genomic_DNA"/>
</dbReference>
<proteinExistence type="predicted"/>
<protein>
    <submittedName>
        <fullName evidence="2">Uncharacterized protein</fullName>
    </submittedName>
</protein>
<sequence length="32" mass="3531">MKNYTINKQQDSALFNALAAFSAIALSLLNCR</sequence>
<feature type="transmembrane region" description="Helical" evidence="1">
    <location>
        <begin position="12"/>
        <end position="31"/>
    </location>
</feature>
<keyword evidence="1" id="KW-0472">Membrane</keyword>
<gene>
    <name evidence="2" type="ORF">EAIL5_2540</name>
</gene>
<organism evidence="2">
    <name type="scientific">Erwinia amylovora ATCC BAA-2158</name>
    <dbReference type="NCBI Taxonomy" id="889211"/>
    <lineage>
        <taxon>Bacteria</taxon>
        <taxon>Pseudomonadati</taxon>
        <taxon>Pseudomonadota</taxon>
        <taxon>Gammaproteobacteria</taxon>
        <taxon>Enterobacterales</taxon>
        <taxon>Erwiniaceae</taxon>
        <taxon>Erwinia</taxon>
    </lineage>
</organism>
<reference evidence="2" key="1">
    <citation type="journal article" date="2011" name="J. Bacteriol.">
        <title>Genome Sequence of an Erwinia amylovora Strain with Pathogenicity Restricted to Rubus Plants.</title>
        <authorList>
            <person name="Powney R."/>
            <person name="Smits T.H."/>
            <person name="Sawbridge T."/>
            <person name="Frey B."/>
            <person name="Blom J."/>
            <person name="Frey J.E."/>
            <person name="Plummer K.M."/>
            <person name="Beer S.V."/>
            <person name="Luck J."/>
            <person name="Duffy B."/>
            <person name="Rodoni B."/>
        </authorList>
    </citation>
    <scope>NUCLEOTIDE SEQUENCE</scope>
    <source>
        <strain evidence="2">ATCC BAA-2158</strain>
    </source>
</reference>
<evidence type="ECO:0000256" key="1">
    <source>
        <dbReference type="SAM" id="Phobius"/>
    </source>
</evidence>
<dbReference type="AlphaFoldDB" id="E5B7A7"/>
<keyword evidence="1" id="KW-0812">Transmembrane</keyword>